<dbReference type="Proteomes" id="UP000423396">
    <property type="component" value="Chromosome"/>
</dbReference>
<reference evidence="1 2" key="1">
    <citation type="submission" date="2019-10" db="EMBL/GenBank/DDBJ databases">
        <title>Genome Sequences from Six Type Strain Members of the Archaeal Family Sulfolobaceae: Acidianus ambivalens, Acidianus infernus, Metallosphaera prunae, Stygiolobus azoricus, Sulfolobus metallicus, and Sulfurisphaera ohwakuensis.</title>
        <authorList>
            <person name="Counts J.A."/>
            <person name="Kelly R.M."/>
        </authorList>
    </citation>
    <scope>NUCLEOTIDE SEQUENCE [LARGE SCALE GENOMIC DNA]</scope>
    <source>
        <strain evidence="1 2">FC6</strain>
    </source>
</reference>
<dbReference type="Gene3D" id="3.30.310.50">
    <property type="entry name" value="Alpha-D-phosphohexomutase, C-terminal domain"/>
    <property type="match status" value="1"/>
</dbReference>
<accession>A0A650CMB8</accession>
<protein>
    <recommendedName>
        <fullName evidence="3">KEOPS complex Pcc1-like subunit</fullName>
    </recommendedName>
</protein>
<keyword evidence="2" id="KW-1185">Reference proteome</keyword>
<evidence type="ECO:0000313" key="2">
    <source>
        <dbReference type="Proteomes" id="UP000423396"/>
    </source>
</evidence>
<dbReference type="AlphaFoldDB" id="A0A650CMB8"/>
<evidence type="ECO:0008006" key="3">
    <source>
        <dbReference type="Google" id="ProtNLM"/>
    </source>
</evidence>
<sequence>MKVLIEIKFENIDDSLRKILFNSILLEKVDQRVVNIDKDKSLIVISANSISRGRAIMNSYISWIYTIIETLNKVKNNDRKNTPRA</sequence>
<evidence type="ECO:0000313" key="1">
    <source>
        <dbReference type="EMBL" id="QGR18908.1"/>
    </source>
</evidence>
<name>A0A650CMB8_9CREN</name>
<dbReference type="KEGG" id="sazo:D1868_02170"/>
<proteinExistence type="predicted"/>
<dbReference type="EMBL" id="CP045483">
    <property type="protein sequence ID" value="QGR18908.1"/>
    <property type="molecule type" value="Genomic_DNA"/>
</dbReference>
<gene>
    <name evidence="1" type="ORF">D1868_02170</name>
</gene>
<organism evidence="1 2">
    <name type="scientific">Stygiolobus azoricus</name>
    <dbReference type="NCBI Taxonomy" id="41675"/>
    <lineage>
        <taxon>Archaea</taxon>
        <taxon>Thermoproteota</taxon>
        <taxon>Thermoprotei</taxon>
        <taxon>Sulfolobales</taxon>
        <taxon>Sulfolobaceae</taxon>
        <taxon>Stygiolobus</taxon>
    </lineage>
</organism>